<evidence type="ECO:0000256" key="2">
    <source>
        <dbReference type="SAM" id="Phobius"/>
    </source>
</evidence>
<evidence type="ECO:0000313" key="3">
    <source>
        <dbReference type="EMBL" id="QHT08601.1"/>
    </source>
</evidence>
<organism evidence="3">
    <name type="scientific">viral metagenome</name>
    <dbReference type="NCBI Taxonomy" id="1070528"/>
    <lineage>
        <taxon>unclassified sequences</taxon>
        <taxon>metagenomes</taxon>
        <taxon>organismal metagenomes</taxon>
    </lineage>
</organism>
<proteinExistence type="predicted"/>
<accession>A0A6C0CW82</accession>
<sequence length="309" mass="34543">MDSQMIQQEQQRDIQTIQTINQIDTQMGSLYQGLERLSVQSSPDLSKQNQIIQQIENLQKLKQDLYQNLSNSYSSMQANVAEARSALVNEVAVGGVVKNELQNANKNLGLLQQERFNKLRMAEINDYYSDKYTTQTGVMKTIVYFCIPILILGILMKKNILPQNIALAIIGVLAGICIFVVIMQSIDIMRRSNMVFDEYNFPFDAEAAKDQAGSGNGEDPKQRDLTLNCAGQACCPAGNNFGTTWDSTNKQCVTPSFLDSNKNSDSEGFVGERCLQNSFNKSDFNVNIFKNTGGVVKGFNVKEEEYAKF</sequence>
<feature type="transmembrane region" description="Helical" evidence="2">
    <location>
        <begin position="137"/>
        <end position="155"/>
    </location>
</feature>
<name>A0A6C0CW82_9ZZZZ</name>
<dbReference type="AlphaFoldDB" id="A0A6C0CW82"/>
<feature type="transmembrane region" description="Helical" evidence="2">
    <location>
        <begin position="161"/>
        <end position="182"/>
    </location>
</feature>
<protein>
    <submittedName>
        <fullName evidence="3">Uncharacterized protein</fullName>
    </submittedName>
</protein>
<reference evidence="3" key="1">
    <citation type="journal article" date="2020" name="Nature">
        <title>Giant virus diversity and host interactions through global metagenomics.</title>
        <authorList>
            <person name="Schulz F."/>
            <person name="Roux S."/>
            <person name="Paez-Espino D."/>
            <person name="Jungbluth S."/>
            <person name="Walsh D.A."/>
            <person name="Denef V.J."/>
            <person name="McMahon K.D."/>
            <person name="Konstantinidis K.T."/>
            <person name="Eloe-Fadrosh E.A."/>
            <person name="Kyrpides N.C."/>
            <person name="Woyke T."/>
        </authorList>
    </citation>
    <scope>NUCLEOTIDE SEQUENCE</scope>
    <source>
        <strain evidence="3">GVMAG-M-3300023109-53</strain>
    </source>
</reference>
<keyword evidence="2" id="KW-0472">Membrane</keyword>
<keyword evidence="2" id="KW-1133">Transmembrane helix</keyword>
<evidence type="ECO:0000256" key="1">
    <source>
        <dbReference type="SAM" id="Coils"/>
    </source>
</evidence>
<dbReference type="EMBL" id="MN739499">
    <property type="protein sequence ID" value="QHT08601.1"/>
    <property type="molecule type" value="Genomic_DNA"/>
</dbReference>
<keyword evidence="2" id="KW-0812">Transmembrane</keyword>
<feature type="coiled-coil region" evidence="1">
    <location>
        <begin position="48"/>
        <end position="86"/>
    </location>
</feature>
<keyword evidence="1" id="KW-0175">Coiled coil</keyword>